<dbReference type="RefSeq" id="WP_037457369.1">
    <property type="nucleotide sequence ID" value="NZ_AVFL01000019.1"/>
</dbReference>
<dbReference type="InterPro" id="IPR005119">
    <property type="entry name" value="LysR_subst-bd"/>
</dbReference>
<gene>
    <name evidence="6" type="ORF">N825_13775</name>
</gene>
<dbReference type="PROSITE" id="PS50931">
    <property type="entry name" value="HTH_LYSR"/>
    <property type="match status" value="1"/>
</dbReference>
<dbReference type="GO" id="GO:0003700">
    <property type="term" value="F:DNA-binding transcription factor activity"/>
    <property type="evidence" value="ECO:0007669"/>
    <property type="project" value="InterPro"/>
</dbReference>
<proteinExistence type="inferred from homology"/>
<dbReference type="InterPro" id="IPR036390">
    <property type="entry name" value="WH_DNA-bd_sf"/>
</dbReference>
<dbReference type="EMBL" id="AVFL01000019">
    <property type="protein sequence ID" value="EWY38272.1"/>
    <property type="molecule type" value="Genomic_DNA"/>
</dbReference>
<evidence type="ECO:0000313" key="7">
    <source>
        <dbReference type="Proteomes" id="UP000019486"/>
    </source>
</evidence>
<dbReference type="FunFam" id="1.10.10.10:FF:000001">
    <property type="entry name" value="LysR family transcriptional regulator"/>
    <property type="match status" value="1"/>
</dbReference>
<keyword evidence="4" id="KW-0804">Transcription</keyword>
<dbReference type="SUPFAM" id="SSF46785">
    <property type="entry name" value="Winged helix' DNA-binding domain"/>
    <property type="match status" value="1"/>
</dbReference>
<evidence type="ECO:0000256" key="1">
    <source>
        <dbReference type="ARBA" id="ARBA00009437"/>
    </source>
</evidence>
<dbReference type="OrthoDB" id="9789529at2"/>
<dbReference type="GO" id="GO:0003677">
    <property type="term" value="F:DNA binding"/>
    <property type="evidence" value="ECO:0007669"/>
    <property type="project" value="UniProtKB-KW"/>
</dbReference>
<feature type="domain" description="HTH lysR-type" evidence="5">
    <location>
        <begin position="9"/>
        <end position="66"/>
    </location>
</feature>
<dbReference type="InterPro" id="IPR036388">
    <property type="entry name" value="WH-like_DNA-bd_sf"/>
</dbReference>
<dbReference type="PANTHER" id="PTHR30579:SF7">
    <property type="entry name" value="HTH-TYPE TRANSCRIPTIONAL REGULATOR LRHA-RELATED"/>
    <property type="match status" value="1"/>
</dbReference>
<dbReference type="Pfam" id="PF00126">
    <property type="entry name" value="HTH_1"/>
    <property type="match status" value="1"/>
</dbReference>
<evidence type="ECO:0000256" key="4">
    <source>
        <dbReference type="ARBA" id="ARBA00023163"/>
    </source>
</evidence>
<organism evidence="6 7">
    <name type="scientific">Skermanella stibiiresistens SB22</name>
    <dbReference type="NCBI Taxonomy" id="1385369"/>
    <lineage>
        <taxon>Bacteria</taxon>
        <taxon>Pseudomonadati</taxon>
        <taxon>Pseudomonadota</taxon>
        <taxon>Alphaproteobacteria</taxon>
        <taxon>Rhodospirillales</taxon>
        <taxon>Azospirillaceae</taxon>
        <taxon>Skermanella</taxon>
    </lineage>
</organism>
<dbReference type="STRING" id="1385369.N825_13775"/>
<dbReference type="AlphaFoldDB" id="W9H0N7"/>
<reference evidence="6 7" key="1">
    <citation type="submission" date="2013-08" db="EMBL/GenBank/DDBJ databases">
        <title>The genome sequence of Skermanella stibiiresistens.</title>
        <authorList>
            <person name="Zhu W."/>
            <person name="Wang G."/>
        </authorList>
    </citation>
    <scope>NUCLEOTIDE SEQUENCE [LARGE SCALE GENOMIC DNA]</scope>
    <source>
        <strain evidence="6 7">SB22</strain>
    </source>
</reference>
<name>W9H0N7_9PROT</name>
<dbReference type="InterPro" id="IPR050176">
    <property type="entry name" value="LTTR"/>
</dbReference>
<dbReference type="Proteomes" id="UP000019486">
    <property type="component" value="Unassembled WGS sequence"/>
</dbReference>
<keyword evidence="3" id="KW-0238">DNA-binding</keyword>
<dbReference type="InterPro" id="IPR000847">
    <property type="entry name" value="LysR_HTH_N"/>
</dbReference>
<evidence type="ECO:0000256" key="2">
    <source>
        <dbReference type="ARBA" id="ARBA00023015"/>
    </source>
</evidence>
<evidence type="ECO:0000256" key="3">
    <source>
        <dbReference type="ARBA" id="ARBA00023125"/>
    </source>
</evidence>
<dbReference type="SUPFAM" id="SSF53850">
    <property type="entry name" value="Periplasmic binding protein-like II"/>
    <property type="match status" value="1"/>
</dbReference>
<protein>
    <recommendedName>
        <fullName evidence="5">HTH lysR-type domain-containing protein</fullName>
    </recommendedName>
</protein>
<dbReference type="Gene3D" id="1.10.10.10">
    <property type="entry name" value="Winged helix-like DNA-binding domain superfamily/Winged helix DNA-binding domain"/>
    <property type="match status" value="1"/>
</dbReference>
<keyword evidence="2" id="KW-0805">Transcription regulation</keyword>
<dbReference type="Gene3D" id="3.40.190.10">
    <property type="entry name" value="Periplasmic binding protein-like II"/>
    <property type="match status" value="2"/>
</dbReference>
<dbReference type="PANTHER" id="PTHR30579">
    <property type="entry name" value="TRANSCRIPTIONAL REGULATOR"/>
    <property type="match status" value="1"/>
</dbReference>
<accession>W9H0N7</accession>
<comment type="similarity">
    <text evidence="1">Belongs to the LysR transcriptional regulatory family.</text>
</comment>
<comment type="caution">
    <text evidence="6">The sequence shown here is derived from an EMBL/GenBank/DDBJ whole genome shotgun (WGS) entry which is preliminary data.</text>
</comment>
<dbReference type="PRINTS" id="PR00039">
    <property type="entry name" value="HTHLYSR"/>
</dbReference>
<evidence type="ECO:0000313" key="6">
    <source>
        <dbReference type="EMBL" id="EWY38272.1"/>
    </source>
</evidence>
<keyword evidence="7" id="KW-1185">Reference proteome</keyword>
<sequence>MNKNERSRIESDLLQTFLIVAEARNLTRAADGLGRTQSAISVQIRKLEDALSVKLFHREARGMTLTEAGETLLPAAKRALSEIDRIGDLFAKPLLGRVRVGIPEDYGTGVLEKVLATFAARHPAVEVIVRCGFSGRFPNAIERGELDLAVHAADPLDRVGTVLLTERTIWVAHPELKLDPAEPAPLALFDRDCWWRDSAIKALERIGRPYRIAYTSESISGVKAAISAGLAVGVLAESTVEPPMRVLRESDHFPALPPSALILRRREAVTEASLAMEAAIRSAFGTA</sequence>
<evidence type="ECO:0000259" key="5">
    <source>
        <dbReference type="PROSITE" id="PS50931"/>
    </source>
</evidence>
<dbReference type="Pfam" id="PF03466">
    <property type="entry name" value="LysR_substrate"/>
    <property type="match status" value="1"/>
</dbReference>